<organism evidence="6 7">
    <name type="scientific">Laodelphax striatellus</name>
    <name type="common">Small brown planthopper</name>
    <name type="synonym">Delphax striatella</name>
    <dbReference type="NCBI Taxonomy" id="195883"/>
    <lineage>
        <taxon>Eukaryota</taxon>
        <taxon>Metazoa</taxon>
        <taxon>Ecdysozoa</taxon>
        <taxon>Arthropoda</taxon>
        <taxon>Hexapoda</taxon>
        <taxon>Insecta</taxon>
        <taxon>Pterygota</taxon>
        <taxon>Neoptera</taxon>
        <taxon>Paraneoptera</taxon>
        <taxon>Hemiptera</taxon>
        <taxon>Auchenorrhyncha</taxon>
        <taxon>Fulgoroidea</taxon>
        <taxon>Delphacidae</taxon>
        <taxon>Criomorphinae</taxon>
        <taxon>Laodelphax</taxon>
    </lineage>
</organism>
<dbReference type="Pfam" id="PF02892">
    <property type="entry name" value="zf-BED"/>
    <property type="match status" value="1"/>
</dbReference>
<keyword evidence="7" id="KW-1185">Reference proteome</keyword>
<evidence type="ECO:0000259" key="5">
    <source>
        <dbReference type="PROSITE" id="PS50808"/>
    </source>
</evidence>
<dbReference type="GO" id="GO:0003677">
    <property type="term" value="F:DNA binding"/>
    <property type="evidence" value="ECO:0007669"/>
    <property type="project" value="InterPro"/>
</dbReference>
<dbReference type="AlphaFoldDB" id="A0A482WSJ5"/>
<dbReference type="InParanoid" id="A0A482WSJ5"/>
<name>A0A482WSJ5_LAOST</name>
<dbReference type="Proteomes" id="UP000291343">
    <property type="component" value="Unassembled WGS sequence"/>
</dbReference>
<dbReference type="SMART" id="SM00614">
    <property type="entry name" value="ZnF_BED"/>
    <property type="match status" value="1"/>
</dbReference>
<dbReference type="InterPro" id="IPR036236">
    <property type="entry name" value="Znf_C2H2_sf"/>
</dbReference>
<protein>
    <recommendedName>
        <fullName evidence="5">BED-type domain-containing protein</fullName>
    </recommendedName>
</protein>
<dbReference type="EMBL" id="QKKF02026142">
    <property type="protein sequence ID" value="RZF36547.1"/>
    <property type="molecule type" value="Genomic_DNA"/>
</dbReference>
<evidence type="ECO:0000313" key="7">
    <source>
        <dbReference type="Proteomes" id="UP000291343"/>
    </source>
</evidence>
<dbReference type="GO" id="GO:0008270">
    <property type="term" value="F:zinc ion binding"/>
    <property type="evidence" value="ECO:0007669"/>
    <property type="project" value="UniProtKB-KW"/>
</dbReference>
<proteinExistence type="predicted"/>
<evidence type="ECO:0000256" key="1">
    <source>
        <dbReference type="ARBA" id="ARBA00022723"/>
    </source>
</evidence>
<feature type="domain" description="BED-type" evidence="5">
    <location>
        <begin position="4"/>
        <end position="57"/>
    </location>
</feature>
<evidence type="ECO:0000256" key="2">
    <source>
        <dbReference type="ARBA" id="ARBA00022771"/>
    </source>
</evidence>
<dbReference type="OrthoDB" id="6630772at2759"/>
<gene>
    <name evidence="6" type="ORF">LSTR_LSTR010658</name>
</gene>
<reference evidence="6 7" key="1">
    <citation type="journal article" date="2017" name="Gigascience">
        <title>Genome sequence of the small brown planthopper, Laodelphax striatellus.</title>
        <authorList>
            <person name="Zhu J."/>
            <person name="Jiang F."/>
            <person name="Wang X."/>
            <person name="Yang P."/>
            <person name="Bao Y."/>
            <person name="Zhao W."/>
            <person name="Wang W."/>
            <person name="Lu H."/>
            <person name="Wang Q."/>
            <person name="Cui N."/>
            <person name="Li J."/>
            <person name="Chen X."/>
            <person name="Luo L."/>
            <person name="Yu J."/>
            <person name="Kang L."/>
            <person name="Cui F."/>
        </authorList>
    </citation>
    <scope>NUCLEOTIDE SEQUENCE [LARGE SCALE GENOMIC DNA]</scope>
    <source>
        <strain evidence="6">Lst14</strain>
    </source>
</reference>
<evidence type="ECO:0000313" key="6">
    <source>
        <dbReference type="EMBL" id="RZF36547.1"/>
    </source>
</evidence>
<evidence type="ECO:0000256" key="4">
    <source>
        <dbReference type="PROSITE-ProRule" id="PRU00027"/>
    </source>
</evidence>
<dbReference type="InterPro" id="IPR003656">
    <property type="entry name" value="Znf_BED"/>
</dbReference>
<dbReference type="SUPFAM" id="SSF57667">
    <property type="entry name" value="beta-beta-alpha zinc fingers"/>
    <property type="match status" value="1"/>
</dbReference>
<dbReference type="PROSITE" id="PS50808">
    <property type="entry name" value="ZF_BED"/>
    <property type="match status" value="1"/>
</dbReference>
<comment type="caution">
    <text evidence="6">The sequence shown here is derived from an EMBL/GenBank/DDBJ whole genome shotgun (WGS) entry which is preliminary data.</text>
</comment>
<dbReference type="STRING" id="195883.A0A482WSJ5"/>
<evidence type="ECO:0000256" key="3">
    <source>
        <dbReference type="ARBA" id="ARBA00022833"/>
    </source>
</evidence>
<sequence length="262" mass="29205">MSRSRKSSIWNYFTISDREKGVAMCNLCEKQFSFKTTTSNLKKHLTRSNHALHLNLDSGEAALRPVEFIELDGLPDEVNEAEEAERGEQVNRCQLVIEEGVIPQGQTQPDDILDISNNTFNALQAGDAAADQVNLDLRQAFQNGMQGIDNITEADFSGKIAETPQQHAVAQKQLPKTTLPRLRPAPLKLGNSVSSSRVAAADSCTDKDFELFGRHVGNQLRKLSKVNSFLAQDEIQSILTRYRIYESMSEGNRRTILANVEK</sequence>
<keyword evidence="1" id="KW-0479">Metal-binding</keyword>
<keyword evidence="2 4" id="KW-0863">Zinc-finger</keyword>
<keyword evidence="3" id="KW-0862">Zinc</keyword>
<accession>A0A482WSJ5</accession>